<protein>
    <submittedName>
        <fullName evidence="5">Electron transfer flavoprotein subunit beta/FixA family protein</fullName>
    </submittedName>
</protein>
<keyword evidence="6" id="KW-1185">Reference proteome</keyword>
<dbReference type="SMART" id="SM00893">
    <property type="entry name" value="ETF"/>
    <property type="match status" value="1"/>
</dbReference>
<evidence type="ECO:0000256" key="2">
    <source>
        <dbReference type="ARBA" id="ARBA00011355"/>
    </source>
</evidence>
<dbReference type="Pfam" id="PF01012">
    <property type="entry name" value="ETF"/>
    <property type="match status" value="1"/>
</dbReference>
<dbReference type="SUPFAM" id="SSF52402">
    <property type="entry name" value="Adenine nucleotide alpha hydrolases-like"/>
    <property type="match status" value="1"/>
</dbReference>
<dbReference type="Proteomes" id="UP000469185">
    <property type="component" value="Unassembled WGS sequence"/>
</dbReference>
<evidence type="ECO:0000256" key="3">
    <source>
        <dbReference type="ARBA" id="ARBA00025649"/>
    </source>
</evidence>
<evidence type="ECO:0000256" key="1">
    <source>
        <dbReference type="ARBA" id="ARBA00001974"/>
    </source>
</evidence>
<comment type="caution">
    <text evidence="5">The sequence shown here is derived from an EMBL/GenBank/DDBJ whole genome shotgun (WGS) entry which is preliminary data.</text>
</comment>
<proteinExistence type="predicted"/>
<dbReference type="InterPro" id="IPR033948">
    <property type="entry name" value="ETF_beta_N"/>
</dbReference>
<accession>A0A6N9YGU8</accession>
<gene>
    <name evidence="5" type="ORF">G1H11_02310</name>
</gene>
<dbReference type="InterPro" id="IPR014730">
    <property type="entry name" value="ETF_a/b_N"/>
</dbReference>
<organism evidence="5 6">
    <name type="scientific">Phytoactinopolyspora alkaliphila</name>
    <dbReference type="NCBI Taxonomy" id="1783498"/>
    <lineage>
        <taxon>Bacteria</taxon>
        <taxon>Bacillati</taxon>
        <taxon>Actinomycetota</taxon>
        <taxon>Actinomycetes</taxon>
        <taxon>Jiangellales</taxon>
        <taxon>Jiangellaceae</taxon>
        <taxon>Phytoactinopolyspora</taxon>
    </lineage>
</organism>
<reference evidence="5 6" key="1">
    <citation type="submission" date="2020-02" db="EMBL/GenBank/DDBJ databases">
        <authorList>
            <person name="Li X.-J."/>
            <person name="Feng X.-M."/>
        </authorList>
    </citation>
    <scope>NUCLEOTIDE SEQUENCE [LARGE SCALE GENOMIC DNA]</scope>
    <source>
        <strain evidence="5 6">CGMCC 4.7225</strain>
    </source>
</reference>
<feature type="domain" description="Electron transfer flavoprotein alpha/beta-subunit N-terminal" evidence="4">
    <location>
        <begin position="23"/>
        <end position="219"/>
    </location>
</feature>
<dbReference type="InterPro" id="IPR012255">
    <property type="entry name" value="ETF_b"/>
</dbReference>
<comment type="subunit">
    <text evidence="2">Heterodimer of an alpha and a beta subunit.</text>
</comment>
<dbReference type="Gene3D" id="3.40.50.620">
    <property type="entry name" value="HUPs"/>
    <property type="match status" value="1"/>
</dbReference>
<dbReference type="InterPro" id="IPR014729">
    <property type="entry name" value="Rossmann-like_a/b/a_fold"/>
</dbReference>
<dbReference type="AlphaFoldDB" id="A0A6N9YGU8"/>
<name>A0A6N9YGU8_9ACTN</name>
<dbReference type="PIRSF" id="PIRSF000090">
    <property type="entry name" value="Beta-ETF"/>
    <property type="match status" value="1"/>
</dbReference>
<evidence type="ECO:0000313" key="5">
    <source>
        <dbReference type="EMBL" id="NED94138.1"/>
    </source>
</evidence>
<dbReference type="CDD" id="cd01714">
    <property type="entry name" value="ETF_beta"/>
    <property type="match status" value="1"/>
</dbReference>
<dbReference type="EMBL" id="JAAGOB010000001">
    <property type="protein sequence ID" value="NED94138.1"/>
    <property type="molecule type" value="Genomic_DNA"/>
</dbReference>
<dbReference type="RefSeq" id="WP_163815595.1">
    <property type="nucleotide sequence ID" value="NZ_JAAGOB010000001.1"/>
</dbReference>
<sequence length="257" mass="27237">MRIMVCVKRVPASGGAPQLTEDGRGIDTRHLSFTVGPHEECAIEEAVQLVERFGGSVTVLTVGPAEAEEQLRFAISLGADHGILVEAGPDEVDPQATAFALTEAIRDGEAASGAPFDLIMFGNESPDAGHYQVGVRVACALGRPIVGGVKGIDVDPDAGRVRFRRDTPGGAEVFEAALPAAVAVREGLNLPRYPSMRGRLRARKAEITELRPHVPAGGLRRIRLRVPEQQRPETVVLGHGASAAPAVVDLLEELEVV</sequence>
<evidence type="ECO:0000259" key="4">
    <source>
        <dbReference type="SMART" id="SM00893"/>
    </source>
</evidence>
<dbReference type="PANTHER" id="PTHR21294">
    <property type="entry name" value="ELECTRON TRANSFER FLAVOPROTEIN BETA-SUBUNIT"/>
    <property type="match status" value="1"/>
</dbReference>
<comment type="cofactor">
    <cofactor evidence="1">
        <name>FAD</name>
        <dbReference type="ChEBI" id="CHEBI:57692"/>
    </cofactor>
</comment>
<comment type="function">
    <text evidence="3">The electron transfer flavoprotein serves as a specific electron acceptor for other dehydrogenases. It transfers the electrons to the main respiratory chain via ETF-ubiquinone oxidoreductase (ETF dehydrogenase).</text>
</comment>
<evidence type="ECO:0000313" key="6">
    <source>
        <dbReference type="Proteomes" id="UP000469185"/>
    </source>
</evidence>
<dbReference type="GO" id="GO:0009055">
    <property type="term" value="F:electron transfer activity"/>
    <property type="evidence" value="ECO:0007669"/>
    <property type="project" value="InterPro"/>
</dbReference>